<comment type="caution">
    <text evidence="2">The sequence shown here is derived from an EMBL/GenBank/DDBJ whole genome shotgun (WGS) entry which is preliminary data.</text>
</comment>
<feature type="region of interest" description="Disordered" evidence="1">
    <location>
        <begin position="119"/>
        <end position="153"/>
    </location>
</feature>
<feature type="region of interest" description="Disordered" evidence="1">
    <location>
        <begin position="255"/>
        <end position="349"/>
    </location>
</feature>
<feature type="compositionally biased region" description="Polar residues" evidence="1">
    <location>
        <begin position="296"/>
        <end position="310"/>
    </location>
</feature>
<sequence>MADPMTQSHQISSSQGLNDGRSKDSKFSAKFISPGTYGNDNSVGIKDRSFQEKRDLFESSLGSQKQDSSPIKISPVSERIKALEALAAKQNDTDWNDTGFHFRERHALVSSHSEIHGITLRSSVKKKPTSSEQDSPESPFEILSDSRRGSDFEDTADWMRAHLPPAPNFNIAESDLDEIKEVSVMPECPSETKSKDVDVQEISSFVGVPDEFMDSNVEVSKQITDDSNQSKQDAIEDESEFDLRFLPTAYMWDKQEKSDVDAQEPNFLSQNQDTDITSPAAPNDGFEPPSLEPKPSVSQADSNAKPQSATLGVGLEGAEIIEADSSGESDDTVIEDVSNGNAPECGFSTDKQIIPNEQEKWGLQVPIINVIETEDQVLSDYEVEHEEEDDDDDG</sequence>
<feature type="region of interest" description="Disordered" evidence="1">
    <location>
        <begin position="1"/>
        <end position="49"/>
    </location>
</feature>
<dbReference type="AlphaFoldDB" id="A0A556VBQ3"/>
<dbReference type="Proteomes" id="UP000319801">
    <property type="component" value="Unassembled WGS sequence"/>
</dbReference>
<feature type="compositionally biased region" description="Polar residues" evidence="1">
    <location>
        <begin position="1"/>
        <end position="17"/>
    </location>
</feature>
<dbReference type="EMBL" id="VCAZ01000216">
    <property type="protein sequence ID" value="TTI61476.1"/>
    <property type="molecule type" value="Genomic_DNA"/>
</dbReference>
<accession>A0A556VBQ3</accession>
<gene>
    <name evidence="2" type="ORF">Baya_15452</name>
</gene>
<dbReference type="OrthoDB" id="567788at2759"/>
<feature type="region of interest" description="Disordered" evidence="1">
    <location>
        <begin position="220"/>
        <end position="240"/>
    </location>
</feature>
<evidence type="ECO:0000256" key="1">
    <source>
        <dbReference type="SAM" id="MobiDB-lite"/>
    </source>
</evidence>
<feature type="compositionally biased region" description="Polar residues" evidence="1">
    <location>
        <begin position="266"/>
        <end position="277"/>
    </location>
</feature>
<proteinExistence type="predicted"/>
<organism evidence="2 3">
    <name type="scientific">Bagarius yarrelli</name>
    <name type="common">Goonch</name>
    <name type="synonym">Bagrus yarrelli</name>
    <dbReference type="NCBI Taxonomy" id="175774"/>
    <lineage>
        <taxon>Eukaryota</taxon>
        <taxon>Metazoa</taxon>
        <taxon>Chordata</taxon>
        <taxon>Craniata</taxon>
        <taxon>Vertebrata</taxon>
        <taxon>Euteleostomi</taxon>
        <taxon>Actinopterygii</taxon>
        <taxon>Neopterygii</taxon>
        <taxon>Teleostei</taxon>
        <taxon>Ostariophysi</taxon>
        <taxon>Siluriformes</taxon>
        <taxon>Sisoridae</taxon>
        <taxon>Sisorinae</taxon>
        <taxon>Bagarius</taxon>
    </lineage>
</organism>
<evidence type="ECO:0000313" key="3">
    <source>
        <dbReference type="Proteomes" id="UP000319801"/>
    </source>
</evidence>
<keyword evidence="3" id="KW-1185">Reference proteome</keyword>
<evidence type="ECO:0000313" key="2">
    <source>
        <dbReference type="EMBL" id="TTI61476.1"/>
    </source>
</evidence>
<protein>
    <submittedName>
        <fullName evidence="2">Uncharacterized protein</fullName>
    </submittedName>
</protein>
<feature type="compositionally biased region" description="Polar residues" evidence="1">
    <location>
        <begin position="220"/>
        <end position="232"/>
    </location>
</feature>
<reference evidence="2 3" key="1">
    <citation type="journal article" date="2019" name="Genome Biol. Evol.">
        <title>Whole-Genome Sequencing of the Giant Devil Catfish, Bagarius yarrelli.</title>
        <authorList>
            <person name="Jiang W."/>
            <person name="Lv Y."/>
            <person name="Cheng L."/>
            <person name="Yang K."/>
            <person name="Chao B."/>
            <person name="Wang X."/>
            <person name="Li Y."/>
            <person name="Pan X."/>
            <person name="You X."/>
            <person name="Zhang Y."/>
            <person name="Yang J."/>
            <person name="Li J."/>
            <person name="Zhang X."/>
            <person name="Liu S."/>
            <person name="Sun C."/>
            <person name="Yang J."/>
            <person name="Shi Q."/>
        </authorList>
    </citation>
    <scope>NUCLEOTIDE SEQUENCE [LARGE SCALE GENOMIC DNA]</scope>
    <source>
        <strain evidence="2">JWS20170419001</strain>
        <tissue evidence="2">Muscle</tissue>
    </source>
</reference>
<name>A0A556VBQ3_BAGYA</name>
<feature type="compositionally biased region" description="Acidic residues" evidence="1">
    <location>
        <begin position="319"/>
        <end position="334"/>
    </location>
</feature>